<dbReference type="Proteomes" id="UP001153076">
    <property type="component" value="Unassembled WGS sequence"/>
</dbReference>
<evidence type="ECO:0000256" key="1">
    <source>
        <dbReference type="SAM" id="SignalP"/>
    </source>
</evidence>
<accession>A0A9Q1KL28</accession>
<dbReference type="EMBL" id="JAKOGI010000090">
    <property type="protein sequence ID" value="KAJ8444756.1"/>
    <property type="molecule type" value="Genomic_DNA"/>
</dbReference>
<reference evidence="2" key="1">
    <citation type="submission" date="2022-04" db="EMBL/GenBank/DDBJ databases">
        <title>Carnegiea gigantea Genome sequencing and assembly v2.</title>
        <authorList>
            <person name="Copetti D."/>
            <person name="Sanderson M.J."/>
            <person name="Burquez A."/>
            <person name="Wojciechowski M.F."/>
        </authorList>
    </citation>
    <scope>NUCLEOTIDE SEQUENCE</scope>
    <source>
        <strain evidence="2">SGP5-SGP5p</strain>
        <tissue evidence="2">Aerial part</tissue>
    </source>
</reference>
<keyword evidence="1" id="KW-0732">Signal</keyword>
<proteinExistence type="predicted"/>
<protein>
    <submittedName>
        <fullName evidence="2">Uncharacterized protein</fullName>
    </submittedName>
</protein>
<evidence type="ECO:0000313" key="2">
    <source>
        <dbReference type="EMBL" id="KAJ8444756.1"/>
    </source>
</evidence>
<feature type="chain" id="PRO_5040219618" evidence="1">
    <location>
        <begin position="16"/>
        <end position="214"/>
    </location>
</feature>
<keyword evidence="3" id="KW-1185">Reference proteome</keyword>
<feature type="signal peptide" evidence="1">
    <location>
        <begin position="1"/>
        <end position="15"/>
    </location>
</feature>
<organism evidence="2 3">
    <name type="scientific">Carnegiea gigantea</name>
    <dbReference type="NCBI Taxonomy" id="171969"/>
    <lineage>
        <taxon>Eukaryota</taxon>
        <taxon>Viridiplantae</taxon>
        <taxon>Streptophyta</taxon>
        <taxon>Embryophyta</taxon>
        <taxon>Tracheophyta</taxon>
        <taxon>Spermatophyta</taxon>
        <taxon>Magnoliopsida</taxon>
        <taxon>eudicotyledons</taxon>
        <taxon>Gunneridae</taxon>
        <taxon>Pentapetalae</taxon>
        <taxon>Caryophyllales</taxon>
        <taxon>Cactineae</taxon>
        <taxon>Cactaceae</taxon>
        <taxon>Cactoideae</taxon>
        <taxon>Echinocereeae</taxon>
        <taxon>Carnegiea</taxon>
    </lineage>
</organism>
<gene>
    <name evidence="2" type="ORF">Cgig2_033764</name>
</gene>
<sequence>MAMLLVNLLITSSTCVFDQIKRMDKNADLQAHSLLCQINPPRRSTKPPSWLEENLKTGKIFLLLSHPEAKESVSSYQLLCHEIDAIQKSWEKLSLQGEFLILISNGNEQSVSTGIEFMSTSTQRQTICISLRTSIASSSAYFWAFFMIKLLTLSTNPNISLGSSCTHMFTAYHTLRQYQALVKFDQKNQVLLVGNIPLTAEAHGWNKSHDGLMS</sequence>
<dbReference type="OrthoDB" id="1642709at2759"/>
<comment type="caution">
    <text evidence="2">The sequence shown here is derived from an EMBL/GenBank/DDBJ whole genome shotgun (WGS) entry which is preliminary data.</text>
</comment>
<evidence type="ECO:0000313" key="3">
    <source>
        <dbReference type="Proteomes" id="UP001153076"/>
    </source>
</evidence>
<dbReference type="AlphaFoldDB" id="A0A9Q1KL28"/>
<name>A0A9Q1KL28_9CARY</name>